<organism evidence="2 3">
    <name type="scientific">Sulfuriferula multivorans</name>
    <dbReference type="NCBI Taxonomy" id="1559896"/>
    <lineage>
        <taxon>Bacteria</taxon>
        <taxon>Pseudomonadati</taxon>
        <taxon>Pseudomonadota</taxon>
        <taxon>Betaproteobacteria</taxon>
        <taxon>Nitrosomonadales</taxon>
        <taxon>Sulfuricellaceae</taxon>
        <taxon>Sulfuriferula</taxon>
    </lineage>
</organism>
<dbReference type="Gene3D" id="3.40.50.360">
    <property type="match status" value="1"/>
</dbReference>
<accession>A0A401JAJ8</accession>
<dbReference type="RefSeq" id="WP_223247612.1">
    <property type="nucleotide sequence ID" value="NZ_BGOW01000002.1"/>
</dbReference>
<proteinExistence type="predicted"/>
<evidence type="ECO:0000313" key="2">
    <source>
        <dbReference type="EMBL" id="GBL44580.1"/>
    </source>
</evidence>
<comment type="caution">
    <text evidence="2">The sequence shown here is derived from an EMBL/GenBank/DDBJ whole genome shotgun (WGS) entry which is preliminary data.</text>
</comment>
<dbReference type="GO" id="GO:0010181">
    <property type="term" value="F:FMN binding"/>
    <property type="evidence" value="ECO:0007669"/>
    <property type="project" value="TreeGrafter"/>
</dbReference>
<dbReference type="SUPFAM" id="SSF52218">
    <property type="entry name" value="Flavoproteins"/>
    <property type="match status" value="1"/>
</dbReference>
<dbReference type="AlphaFoldDB" id="A0A401JAJ8"/>
<sequence length="188" mass="19776">MRTTHILAISGSLRKASLNTALLRAAARLAHPSMRIELFGELGMLPLFNPDIEATDPPAVANFRTRLLAADGVLIASPEYAHGVTGAMKNALDWMVGCETFVNKPVALLNASPRAVHAQASLKETLATMSARIVDEASITVPILGARLDEAGIASHPEIAASLREALIAFQAAIAGYQAEDAAGQDRA</sequence>
<dbReference type="InterPro" id="IPR005025">
    <property type="entry name" value="FMN_Rdtase-like_dom"/>
</dbReference>
<name>A0A401JAJ8_9PROT</name>
<dbReference type="EMBL" id="BGOW01000002">
    <property type="protein sequence ID" value="GBL44580.1"/>
    <property type="molecule type" value="Genomic_DNA"/>
</dbReference>
<dbReference type="PANTHER" id="PTHR30543:SF21">
    <property type="entry name" value="NAD(P)H-DEPENDENT FMN REDUCTASE LOT6"/>
    <property type="match status" value="1"/>
</dbReference>
<gene>
    <name evidence="2" type="ORF">SFMTTN_0380</name>
</gene>
<dbReference type="GO" id="GO:0016491">
    <property type="term" value="F:oxidoreductase activity"/>
    <property type="evidence" value="ECO:0007669"/>
    <property type="project" value="InterPro"/>
</dbReference>
<dbReference type="InterPro" id="IPR050712">
    <property type="entry name" value="NAD(P)H-dep_reductase"/>
</dbReference>
<evidence type="ECO:0000313" key="3">
    <source>
        <dbReference type="Proteomes" id="UP000286806"/>
    </source>
</evidence>
<dbReference type="Proteomes" id="UP000286806">
    <property type="component" value="Unassembled WGS sequence"/>
</dbReference>
<dbReference type="PANTHER" id="PTHR30543">
    <property type="entry name" value="CHROMATE REDUCTASE"/>
    <property type="match status" value="1"/>
</dbReference>
<dbReference type="InterPro" id="IPR029039">
    <property type="entry name" value="Flavoprotein-like_sf"/>
</dbReference>
<protein>
    <submittedName>
        <fullName evidence="2">NADPH-dependent FMN reductase</fullName>
    </submittedName>
</protein>
<feature type="domain" description="NADPH-dependent FMN reductase-like" evidence="1">
    <location>
        <begin position="5"/>
        <end position="140"/>
    </location>
</feature>
<dbReference type="Pfam" id="PF03358">
    <property type="entry name" value="FMN_red"/>
    <property type="match status" value="1"/>
</dbReference>
<dbReference type="GO" id="GO:0005829">
    <property type="term" value="C:cytosol"/>
    <property type="evidence" value="ECO:0007669"/>
    <property type="project" value="TreeGrafter"/>
</dbReference>
<keyword evidence="3" id="KW-1185">Reference proteome</keyword>
<evidence type="ECO:0000259" key="1">
    <source>
        <dbReference type="Pfam" id="PF03358"/>
    </source>
</evidence>
<reference evidence="2 3" key="1">
    <citation type="journal article" date="2019" name="Front. Microbiol.">
        <title>Genomes of Neutrophilic Sulfur-Oxidizing Chemolithoautotrophs Representing 9 Proteobacterial Species From 8 Genera.</title>
        <authorList>
            <person name="Watanabe T."/>
            <person name="Kojima H."/>
            <person name="Umezawa K."/>
            <person name="Hori C."/>
            <person name="Takasuka T.E."/>
            <person name="Kato Y."/>
            <person name="Fukui M."/>
        </authorList>
    </citation>
    <scope>NUCLEOTIDE SEQUENCE [LARGE SCALE GENOMIC DNA]</scope>
    <source>
        <strain evidence="2 3">TTN</strain>
    </source>
</reference>